<evidence type="ECO:0000313" key="2">
    <source>
        <dbReference type="Proteomes" id="UP000016842"/>
    </source>
</evidence>
<dbReference type="PATRIC" id="fig|1337887.3.peg.4250"/>
<name>U4V756_9HYPH</name>
<comment type="caution">
    <text evidence="1">The sequence shown here is derived from an EMBL/GenBank/DDBJ whole genome shotgun (WGS) entry which is preliminary data.</text>
</comment>
<dbReference type="Proteomes" id="UP000016842">
    <property type="component" value="Unassembled WGS sequence"/>
</dbReference>
<dbReference type="AlphaFoldDB" id="U4V756"/>
<proteinExistence type="predicted"/>
<protein>
    <submittedName>
        <fullName evidence="1">Uncharacterized protein</fullName>
    </submittedName>
</protein>
<dbReference type="EMBL" id="ASXJ01000317">
    <property type="protein sequence ID" value="ERM00514.1"/>
    <property type="molecule type" value="Genomic_DNA"/>
</dbReference>
<reference evidence="1 2" key="1">
    <citation type="journal article" date="2014" name="FEMS Microbiol. Lett.">
        <title>Genome sequencing analysis reveals virulence-related gene content of Ochrobactrum intermedium strain 229E, a urease-positive strain isolated from the human gastric niche.</title>
        <authorList>
            <person name="Kulkarni G.J."/>
            <person name="Shetty S."/>
            <person name="Dharne M.S."/>
            <person name="Shouche Y.S."/>
        </authorList>
    </citation>
    <scope>NUCLEOTIDE SEQUENCE [LARGE SCALE GENOMIC DNA]</scope>
    <source>
        <strain evidence="1 2">229E</strain>
    </source>
</reference>
<gene>
    <name evidence="1" type="ORF">Q644_04415</name>
</gene>
<organism evidence="1 2">
    <name type="scientific">Brucella intermedia 229E</name>
    <dbReference type="NCBI Taxonomy" id="1337887"/>
    <lineage>
        <taxon>Bacteria</taxon>
        <taxon>Pseudomonadati</taxon>
        <taxon>Pseudomonadota</taxon>
        <taxon>Alphaproteobacteria</taxon>
        <taxon>Hyphomicrobiales</taxon>
        <taxon>Brucellaceae</taxon>
        <taxon>Brucella/Ochrobactrum group</taxon>
        <taxon>Brucella</taxon>
    </lineage>
</organism>
<accession>U4V756</accession>
<sequence>MRANWQNFLRIIALYIYAIRNVRGIIGFRPARRCRFASHKKERFALVSTNVAAYDDSLTYSPPGTPEIVDSLP</sequence>
<evidence type="ECO:0000313" key="1">
    <source>
        <dbReference type="EMBL" id="ERM00514.1"/>
    </source>
</evidence>